<comment type="caution">
    <text evidence="4">The sequence shown here is derived from an EMBL/GenBank/DDBJ whole genome shotgun (WGS) entry which is preliminary data.</text>
</comment>
<dbReference type="PANTHER" id="PTHR46025">
    <property type="entry name" value="XYLOSYLTRANSFERASE OXT"/>
    <property type="match status" value="1"/>
</dbReference>
<reference evidence="4" key="1">
    <citation type="thesis" date="2021" institute="BYU ScholarsArchive" country="Provo, UT, USA">
        <title>Applications of and Algorithms for Genome Assembly and Genomic Analyses with an Emphasis on Marine Teleosts.</title>
        <authorList>
            <person name="Pickett B.D."/>
        </authorList>
    </citation>
    <scope>NUCLEOTIDE SEQUENCE</scope>
    <source>
        <strain evidence="4">HI-2016</strain>
    </source>
</reference>
<dbReference type="Pfam" id="PF12529">
    <property type="entry name" value="Xylo_C"/>
    <property type="match status" value="1"/>
</dbReference>
<dbReference type="GO" id="GO:0000139">
    <property type="term" value="C:Golgi membrane"/>
    <property type="evidence" value="ECO:0007669"/>
    <property type="project" value="UniProtKB-SubCell"/>
</dbReference>
<dbReference type="InterPro" id="IPR043538">
    <property type="entry name" value="XYLT"/>
</dbReference>
<dbReference type="EMBL" id="JAFBMS010000132">
    <property type="protein sequence ID" value="KAG9334961.1"/>
    <property type="molecule type" value="Genomic_DNA"/>
</dbReference>
<gene>
    <name evidence="4" type="ORF">JZ751_006184</name>
</gene>
<protein>
    <recommendedName>
        <fullName evidence="3">Xylosyltransferase C-terminal domain-containing protein</fullName>
    </recommendedName>
</protein>
<organism evidence="4 5">
    <name type="scientific">Albula glossodonta</name>
    <name type="common">roundjaw bonefish</name>
    <dbReference type="NCBI Taxonomy" id="121402"/>
    <lineage>
        <taxon>Eukaryota</taxon>
        <taxon>Metazoa</taxon>
        <taxon>Chordata</taxon>
        <taxon>Craniata</taxon>
        <taxon>Vertebrata</taxon>
        <taxon>Euteleostomi</taxon>
        <taxon>Actinopterygii</taxon>
        <taxon>Neopterygii</taxon>
        <taxon>Teleostei</taxon>
        <taxon>Albuliformes</taxon>
        <taxon>Albulidae</taxon>
        <taxon>Albula</taxon>
    </lineage>
</organism>
<dbReference type="GO" id="GO:0015012">
    <property type="term" value="P:heparan sulfate proteoglycan biosynthetic process"/>
    <property type="evidence" value="ECO:0007669"/>
    <property type="project" value="TreeGrafter"/>
</dbReference>
<dbReference type="PANTHER" id="PTHR46025:SF2">
    <property type="entry name" value="XYLOSYLTRANSFERASE 1"/>
    <property type="match status" value="1"/>
</dbReference>
<comment type="subcellular location">
    <subcellularLocation>
        <location evidence="1">Golgi apparatus membrane</location>
        <topology evidence="1">Single-pass type II membrane protein</topology>
    </subcellularLocation>
</comment>
<evidence type="ECO:0000259" key="3">
    <source>
        <dbReference type="Pfam" id="PF12529"/>
    </source>
</evidence>
<dbReference type="GO" id="GO:0030158">
    <property type="term" value="F:protein xylosyltransferase activity"/>
    <property type="evidence" value="ECO:0007669"/>
    <property type="project" value="InterPro"/>
</dbReference>
<evidence type="ECO:0000256" key="1">
    <source>
        <dbReference type="ARBA" id="ARBA00004323"/>
    </source>
</evidence>
<evidence type="ECO:0000256" key="2">
    <source>
        <dbReference type="SAM" id="MobiDB-lite"/>
    </source>
</evidence>
<feature type="compositionally biased region" description="Gly residues" evidence="2">
    <location>
        <begin position="317"/>
        <end position="328"/>
    </location>
</feature>
<dbReference type="AlphaFoldDB" id="A0A8T2N8I0"/>
<feature type="region of interest" description="Disordered" evidence="2">
    <location>
        <begin position="312"/>
        <end position="344"/>
    </location>
</feature>
<dbReference type="InterPro" id="IPR024448">
    <property type="entry name" value="XylT_C"/>
</dbReference>
<dbReference type="OrthoDB" id="8853127at2759"/>
<feature type="region of interest" description="Disordered" evidence="2">
    <location>
        <begin position="456"/>
        <end position="476"/>
    </location>
</feature>
<proteinExistence type="predicted"/>
<accession>A0A8T2N8I0</accession>
<sequence>MIRSQSHHPSVSRFTPTPETTAALPLDSVFLTFVQGRALATGRYGDMRAVLGPRPLHPRSAQGTRRPVNTGITIGTEWDAKERMFRNFGGLMGPMEEPVGMQKWGKGANVTVTVVWIDPTNVIAATYDILIDVSAEFTHYRPPLNLPLRPGVWTSDPLATASKVSRSPAVSQRHGLAPLHALSLPRLLTVGERQQSRRPHAEGVPRLAWLVSLCLSSPPPPPPPPSFTVMAGGGPSDSKLFLHNAEPANVYGMRFTAECWRSLNAPPSPFLPWCRQPMKANLPGTETRRSAEQSLIPPPPCFFGEAPEVLTADNGGVRAGGRGRGRGAGPERHKRPAEEGKLEPRCEEQGRIYSFTLRAAALWSHTHIPVDALKFHNGPAKNSYMEQSFHGLNPVLNIPVHLGQVEAAKRNAGLTGAELERWVDSLVGEMWSAVDVCATGPSACPVMQACTKTMWSSLSPDPKSQLGPPRANGRIR</sequence>
<dbReference type="GO" id="GO:0050650">
    <property type="term" value="P:chondroitin sulfate proteoglycan biosynthetic process"/>
    <property type="evidence" value="ECO:0007669"/>
    <property type="project" value="TreeGrafter"/>
</dbReference>
<evidence type="ECO:0000313" key="4">
    <source>
        <dbReference type="EMBL" id="KAG9334961.1"/>
    </source>
</evidence>
<name>A0A8T2N8I0_9TELE</name>
<dbReference type="Proteomes" id="UP000824540">
    <property type="component" value="Unassembled WGS sequence"/>
</dbReference>
<feature type="domain" description="Xylosyltransferase C-terminal" evidence="3">
    <location>
        <begin position="72"/>
        <end position="125"/>
    </location>
</feature>
<keyword evidence="5" id="KW-1185">Reference proteome</keyword>
<evidence type="ECO:0000313" key="5">
    <source>
        <dbReference type="Proteomes" id="UP000824540"/>
    </source>
</evidence>